<keyword evidence="1" id="KW-0812">Transmembrane</keyword>
<keyword evidence="1" id="KW-0472">Membrane</keyword>
<feature type="transmembrane region" description="Helical" evidence="1">
    <location>
        <begin position="182"/>
        <end position="211"/>
    </location>
</feature>
<reference evidence="2 3" key="1">
    <citation type="submission" date="2016-11" db="EMBL/GenBank/DDBJ databases">
        <title>The macronuclear genome of Stentor coeruleus: a giant cell with tiny introns.</title>
        <authorList>
            <person name="Slabodnick M."/>
            <person name="Ruby J.G."/>
            <person name="Reiff S.B."/>
            <person name="Swart E.C."/>
            <person name="Gosai S."/>
            <person name="Prabakaran S."/>
            <person name="Witkowska E."/>
            <person name="Larue G.E."/>
            <person name="Fisher S."/>
            <person name="Freeman R.M."/>
            <person name="Gunawardena J."/>
            <person name="Chu W."/>
            <person name="Stover N.A."/>
            <person name="Gregory B.D."/>
            <person name="Nowacki M."/>
            <person name="Derisi J."/>
            <person name="Roy S.W."/>
            <person name="Marshall W.F."/>
            <person name="Sood P."/>
        </authorList>
    </citation>
    <scope>NUCLEOTIDE SEQUENCE [LARGE SCALE GENOMIC DNA]</scope>
    <source>
        <strain evidence="2">WM001</strain>
    </source>
</reference>
<evidence type="ECO:0000313" key="3">
    <source>
        <dbReference type="Proteomes" id="UP000187209"/>
    </source>
</evidence>
<feature type="transmembrane region" description="Helical" evidence="1">
    <location>
        <begin position="314"/>
        <end position="341"/>
    </location>
</feature>
<dbReference type="Proteomes" id="UP000187209">
    <property type="component" value="Unassembled WGS sequence"/>
</dbReference>
<feature type="transmembrane region" description="Helical" evidence="1">
    <location>
        <begin position="73"/>
        <end position="97"/>
    </location>
</feature>
<keyword evidence="1" id="KW-1133">Transmembrane helix</keyword>
<evidence type="ECO:0000313" key="2">
    <source>
        <dbReference type="EMBL" id="OMJ65401.1"/>
    </source>
</evidence>
<accession>A0A1R2ALJ7</accession>
<name>A0A1R2ALJ7_9CILI</name>
<proteinExistence type="predicted"/>
<comment type="caution">
    <text evidence="2">The sequence shown here is derived from an EMBL/GenBank/DDBJ whole genome shotgun (WGS) entry which is preliminary data.</text>
</comment>
<dbReference type="OrthoDB" id="321355at2759"/>
<sequence>MHAPELSIFIAGYSIYSLNSQLLGINEAQATCEPLYPNELNAPKYLLMNNSFSKYVHYFYFLSFIGNLKNSPFFITLCCAAYGCYDFTVLFVDSLYCKGARGDTILYSSLQISMNFKICLSLIILVYWILICTLPSWILKKINILSLEGRAVKFIIVKCLCCKRLKKTQDHLNSPFKYPLRIKAAGFVALFIISITCISICITVYAVYSIIDALQSCLNWLEKQPDDDVFIYLKLEDDYVFTVDTGKQLTRFLIYLLIPIFPCTVVSFGLGFLITVASILNMFYQYKRIILKIKEEGEESETLKFVWKFKSYNTIYFCSQFIINTFFLTFVFAITIFIAAYCVSFKELLKYILEYLLKRPWSFWISFIPTILGMIYFPFLIENSGFVKNKTYFCLWDTWYFLIGTLGAFLKVTTRFIIAFISLLLLGFRVETSIIPVPLDEKDTLYVGFYATIAIHCMKDGIIPKNVRQELLLKDRSYLSLNEAT</sequence>
<evidence type="ECO:0000256" key="1">
    <source>
        <dbReference type="SAM" id="Phobius"/>
    </source>
</evidence>
<keyword evidence="3" id="KW-1185">Reference proteome</keyword>
<feature type="transmembrane region" description="Helical" evidence="1">
    <location>
        <begin position="118"/>
        <end position="138"/>
    </location>
</feature>
<dbReference type="AlphaFoldDB" id="A0A1R2ALJ7"/>
<feature type="transmembrane region" description="Helical" evidence="1">
    <location>
        <begin position="361"/>
        <end position="381"/>
    </location>
</feature>
<organism evidence="2 3">
    <name type="scientific">Stentor coeruleus</name>
    <dbReference type="NCBI Taxonomy" id="5963"/>
    <lineage>
        <taxon>Eukaryota</taxon>
        <taxon>Sar</taxon>
        <taxon>Alveolata</taxon>
        <taxon>Ciliophora</taxon>
        <taxon>Postciliodesmatophora</taxon>
        <taxon>Heterotrichea</taxon>
        <taxon>Heterotrichida</taxon>
        <taxon>Stentoridae</taxon>
        <taxon>Stentor</taxon>
    </lineage>
</organism>
<feature type="transmembrane region" description="Helical" evidence="1">
    <location>
        <begin position="252"/>
        <end position="284"/>
    </location>
</feature>
<protein>
    <submittedName>
        <fullName evidence="2">Uncharacterized protein</fullName>
    </submittedName>
</protein>
<gene>
    <name evidence="2" type="ORF">SteCoe_38291</name>
</gene>
<dbReference type="EMBL" id="MPUH01002164">
    <property type="protein sequence ID" value="OMJ65401.1"/>
    <property type="molecule type" value="Genomic_DNA"/>
</dbReference>